<evidence type="ECO:0000256" key="2">
    <source>
        <dbReference type="ARBA" id="ARBA00022908"/>
    </source>
</evidence>
<keyword evidence="4" id="KW-0233">DNA recombination</keyword>
<accession>A0AAW7JKQ3</accession>
<dbReference type="GO" id="GO:0003677">
    <property type="term" value="F:DNA binding"/>
    <property type="evidence" value="ECO:0007669"/>
    <property type="project" value="UniProtKB-UniRule"/>
</dbReference>
<comment type="caution">
    <text evidence="9">The sequence shown here is derived from an EMBL/GenBank/DDBJ whole genome shotgun (WGS) entry which is preliminary data.</text>
</comment>
<dbReference type="InterPro" id="IPR002104">
    <property type="entry name" value="Integrase_catalytic"/>
</dbReference>
<dbReference type="InterPro" id="IPR044068">
    <property type="entry name" value="CB"/>
</dbReference>
<dbReference type="SUPFAM" id="SSF56349">
    <property type="entry name" value="DNA breaking-rejoining enzymes"/>
    <property type="match status" value="1"/>
</dbReference>
<evidence type="ECO:0000256" key="1">
    <source>
        <dbReference type="ARBA" id="ARBA00008857"/>
    </source>
</evidence>
<name>A0AAW7JKQ3_9BACT</name>
<reference evidence="9" key="1">
    <citation type="submission" date="2023-06" db="EMBL/GenBank/DDBJ databases">
        <authorList>
            <person name="Zeman M."/>
            <person name="Kubasova T."/>
            <person name="Jahodarova E."/>
            <person name="Nykrynova M."/>
            <person name="Rychlik I."/>
        </authorList>
    </citation>
    <scope>NUCLEOTIDE SEQUENCE</scope>
    <source>
        <strain evidence="9">ET15</strain>
        <strain evidence="8">ET37</strain>
    </source>
</reference>
<protein>
    <submittedName>
        <fullName evidence="9">Site-specific integrase</fullName>
    </submittedName>
</protein>
<dbReference type="PANTHER" id="PTHR30349:SF64">
    <property type="entry name" value="PROPHAGE INTEGRASE INTD-RELATED"/>
    <property type="match status" value="1"/>
</dbReference>
<evidence type="ECO:0000313" key="10">
    <source>
        <dbReference type="Proteomes" id="UP001167831"/>
    </source>
</evidence>
<evidence type="ECO:0000313" key="8">
    <source>
        <dbReference type="EMBL" id="MDN0023905.1"/>
    </source>
</evidence>
<keyword evidence="2" id="KW-0229">DNA integration</keyword>
<feature type="domain" description="Core-binding (CB)" evidence="7">
    <location>
        <begin position="28"/>
        <end position="110"/>
    </location>
</feature>
<evidence type="ECO:0000256" key="5">
    <source>
        <dbReference type="PROSITE-ProRule" id="PRU01248"/>
    </source>
</evidence>
<dbReference type="Gene3D" id="1.10.443.10">
    <property type="entry name" value="Intergrase catalytic core"/>
    <property type="match status" value="1"/>
</dbReference>
<evidence type="ECO:0000256" key="4">
    <source>
        <dbReference type="ARBA" id="ARBA00023172"/>
    </source>
</evidence>
<proteinExistence type="inferred from homology"/>
<evidence type="ECO:0000259" key="6">
    <source>
        <dbReference type="PROSITE" id="PS51898"/>
    </source>
</evidence>
<dbReference type="AlphaFoldDB" id="A0AAW7JKQ3"/>
<evidence type="ECO:0000313" key="11">
    <source>
        <dbReference type="Proteomes" id="UP001168478"/>
    </source>
</evidence>
<feature type="domain" description="Tyr recombinase" evidence="6">
    <location>
        <begin position="127"/>
        <end position="311"/>
    </location>
</feature>
<dbReference type="InterPro" id="IPR010998">
    <property type="entry name" value="Integrase_recombinase_N"/>
</dbReference>
<dbReference type="InterPro" id="IPR013762">
    <property type="entry name" value="Integrase-like_cat_sf"/>
</dbReference>
<dbReference type="Proteomes" id="UP001167831">
    <property type="component" value="Unassembled WGS sequence"/>
</dbReference>
<sequence>MKIKFQFNVSLQKDAEEKKNTVTVNNSSFVDCARKEILNARERGSFSTAANYDTALRSLLTFIKREDIMLNEITTEMLESYQKWLLRRNVSLNTVSCYMRSLRSIYNRATDSKSRVFSRIFTGCTPTYKRSLCVDDIQRLSALKLSKGSRLALARDIFLFSFYCQGMPFIDLAFLRKEQVAGGSIVYNRHKTGQMVRIAVEPCMEQIIQKYSSTNSVYVFPLLESTDMTEAYNEYQKQLSYYNLALKRLGKRAGFSRPLTSYVARHSWASIAFQTNVELQTISRAMGHTNPMTTLIYIKELDNSHLATANHKIITVCSTNTDDDSKGMP</sequence>
<keyword evidence="3 5" id="KW-0238">DNA-binding</keyword>
<dbReference type="InterPro" id="IPR050090">
    <property type="entry name" value="Tyrosine_recombinase_XerCD"/>
</dbReference>
<dbReference type="EMBL" id="JAUEIE010000031">
    <property type="protein sequence ID" value="MDN0023905.1"/>
    <property type="molecule type" value="Genomic_DNA"/>
</dbReference>
<dbReference type="PROSITE" id="PS51900">
    <property type="entry name" value="CB"/>
    <property type="match status" value="1"/>
</dbReference>
<dbReference type="Pfam" id="PF00589">
    <property type="entry name" value="Phage_integrase"/>
    <property type="match status" value="1"/>
</dbReference>
<dbReference type="InterPro" id="IPR025269">
    <property type="entry name" value="SAM-like_dom"/>
</dbReference>
<dbReference type="GO" id="GO:0006310">
    <property type="term" value="P:DNA recombination"/>
    <property type="evidence" value="ECO:0007669"/>
    <property type="project" value="UniProtKB-KW"/>
</dbReference>
<organism evidence="9 11">
    <name type="scientific">Leyella lascolaii</name>
    <dbReference type="NCBI Taxonomy" id="1776379"/>
    <lineage>
        <taxon>Bacteria</taxon>
        <taxon>Pseudomonadati</taxon>
        <taxon>Bacteroidota</taxon>
        <taxon>Bacteroidia</taxon>
        <taxon>Bacteroidales</taxon>
        <taxon>Prevotellaceae</taxon>
        <taxon>Leyella</taxon>
    </lineage>
</organism>
<keyword evidence="10" id="KW-1185">Reference proteome</keyword>
<reference evidence="9" key="2">
    <citation type="submission" date="2023-08" db="EMBL/GenBank/DDBJ databases">
        <title>Identification and characterization of horizontal gene transfer across gut microbiota members of farm animals based on homology search.</title>
        <authorList>
            <person name="Schwarzerova J."/>
            <person name="Nykrynova M."/>
            <person name="Jureckova K."/>
            <person name="Cejkova D."/>
            <person name="Rychlik I."/>
        </authorList>
    </citation>
    <scope>NUCLEOTIDE SEQUENCE</scope>
    <source>
        <strain evidence="9">ET15</strain>
        <strain evidence="8">ET37</strain>
    </source>
</reference>
<dbReference type="GO" id="GO:0015074">
    <property type="term" value="P:DNA integration"/>
    <property type="evidence" value="ECO:0007669"/>
    <property type="project" value="UniProtKB-KW"/>
</dbReference>
<comment type="similarity">
    <text evidence="1">Belongs to the 'phage' integrase family.</text>
</comment>
<dbReference type="PANTHER" id="PTHR30349">
    <property type="entry name" value="PHAGE INTEGRASE-RELATED"/>
    <property type="match status" value="1"/>
</dbReference>
<dbReference type="PROSITE" id="PS51898">
    <property type="entry name" value="TYR_RECOMBINASE"/>
    <property type="match status" value="1"/>
</dbReference>
<dbReference type="Proteomes" id="UP001168478">
    <property type="component" value="Unassembled WGS sequence"/>
</dbReference>
<dbReference type="CDD" id="cd01185">
    <property type="entry name" value="INTN1_C_like"/>
    <property type="match status" value="1"/>
</dbReference>
<dbReference type="Pfam" id="PF13102">
    <property type="entry name" value="Phage_int_SAM_5"/>
    <property type="match status" value="1"/>
</dbReference>
<gene>
    <name evidence="8" type="ORF">QVN81_12935</name>
    <name evidence="9" type="ORF">QVN84_13060</name>
</gene>
<dbReference type="EMBL" id="JAUEIF010000022">
    <property type="protein sequence ID" value="MDN0026433.1"/>
    <property type="molecule type" value="Genomic_DNA"/>
</dbReference>
<dbReference type="RefSeq" id="WP_021992901.1">
    <property type="nucleotide sequence ID" value="NZ_JAUEIE010000031.1"/>
</dbReference>
<evidence type="ECO:0000259" key="7">
    <source>
        <dbReference type="PROSITE" id="PS51900"/>
    </source>
</evidence>
<evidence type="ECO:0000313" key="9">
    <source>
        <dbReference type="EMBL" id="MDN0026433.1"/>
    </source>
</evidence>
<evidence type="ECO:0000256" key="3">
    <source>
        <dbReference type="ARBA" id="ARBA00023125"/>
    </source>
</evidence>
<dbReference type="Gene3D" id="1.10.150.130">
    <property type="match status" value="1"/>
</dbReference>
<dbReference type="InterPro" id="IPR011010">
    <property type="entry name" value="DNA_brk_join_enz"/>
</dbReference>